<dbReference type="SUPFAM" id="SSF55486">
    <property type="entry name" value="Metalloproteases ('zincins'), catalytic domain"/>
    <property type="match status" value="1"/>
</dbReference>
<sequence>MALQIVESWGCAPDAKTILNIAESALQKLNPIFPEKTGEVRLHVQDFADEETLEALYLDDAYALLGVYSGIALSLELHAVSKQCDAEIWLFRMPILRAWAEQGDITLEALTTQTLITELAAHYRWTSTQIAGLYQAASLAPPEEV</sequence>
<organism evidence="1 2">
    <name type="scientific">Hirschia litorea</name>
    <dbReference type="NCBI Taxonomy" id="1199156"/>
    <lineage>
        <taxon>Bacteria</taxon>
        <taxon>Pseudomonadati</taxon>
        <taxon>Pseudomonadota</taxon>
        <taxon>Alphaproteobacteria</taxon>
        <taxon>Hyphomonadales</taxon>
        <taxon>Hyphomonadaceae</taxon>
        <taxon>Hirschia</taxon>
    </lineage>
</organism>
<gene>
    <name evidence="1" type="ORF">ACFQS8_12545</name>
</gene>
<dbReference type="Pfam" id="PF06262">
    <property type="entry name" value="Zincin_1"/>
    <property type="match status" value="1"/>
</dbReference>
<dbReference type="Proteomes" id="UP001596492">
    <property type="component" value="Unassembled WGS sequence"/>
</dbReference>
<accession>A0ABW2INJ4</accession>
<dbReference type="Gene3D" id="3.30.2010.20">
    <property type="match status" value="1"/>
</dbReference>
<evidence type="ECO:0000313" key="1">
    <source>
        <dbReference type="EMBL" id="MFC7292451.1"/>
    </source>
</evidence>
<proteinExistence type="predicted"/>
<name>A0ABW2INJ4_9PROT</name>
<dbReference type="InterPro" id="IPR038555">
    <property type="entry name" value="Zincin_1_sf"/>
</dbReference>
<keyword evidence="2" id="KW-1185">Reference proteome</keyword>
<dbReference type="RefSeq" id="WP_382167884.1">
    <property type="nucleotide sequence ID" value="NZ_JBHTBR010000005.1"/>
</dbReference>
<dbReference type="InterPro" id="IPR010428">
    <property type="entry name" value="Zincin_1"/>
</dbReference>
<evidence type="ECO:0000313" key="2">
    <source>
        <dbReference type="Proteomes" id="UP001596492"/>
    </source>
</evidence>
<protein>
    <submittedName>
        <fullName evidence="1">Metallopeptidase family protein</fullName>
    </submittedName>
</protein>
<dbReference type="EMBL" id="JBHTBR010000005">
    <property type="protein sequence ID" value="MFC7292451.1"/>
    <property type="molecule type" value="Genomic_DNA"/>
</dbReference>
<reference evidence="2" key="1">
    <citation type="journal article" date="2019" name="Int. J. Syst. Evol. Microbiol.">
        <title>The Global Catalogue of Microorganisms (GCM) 10K type strain sequencing project: providing services to taxonomists for standard genome sequencing and annotation.</title>
        <authorList>
            <consortium name="The Broad Institute Genomics Platform"/>
            <consortium name="The Broad Institute Genome Sequencing Center for Infectious Disease"/>
            <person name="Wu L."/>
            <person name="Ma J."/>
        </authorList>
    </citation>
    <scope>NUCLEOTIDE SEQUENCE [LARGE SCALE GENOMIC DNA]</scope>
    <source>
        <strain evidence="2">CCUG 51308</strain>
    </source>
</reference>
<comment type="caution">
    <text evidence="1">The sequence shown here is derived from an EMBL/GenBank/DDBJ whole genome shotgun (WGS) entry which is preliminary data.</text>
</comment>